<evidence type="ECO:0000313" key="1">
    <source>
        <dbReference type="EMBL" id="KIN12491.1"/>
    </source>
</evidence>
<organism evidence="1 2">
    <name type="scientific">Vibrio mytili</name>
    <dbReference type="NCBI Taxonomy" id="50718"/>
    <lineage>
        <taxon>Bacteria</taxon>
        <taxon>Pseudomonadati</taxon>
        <taxon>Pseudomonadota</taxon>
        <taxon>Gammaproteobacteria</taxon>
        <taxon>Vibrionales</taxon>
        <taxon>Vibrionaceae</taxon>
        <taxon>Vibrio</taxon>
    </lineage>
</organism>
<keyword evidence="2" id="KW-1185">Reference proteome</keyword>
<accession>A0A0C3HW42</accession>
<dbReference type="RefSeq" id="WP_041154002.1">
    <property type="nucleotide sequence ID" value="NZ_CBCRVP010000011.1"/>
</dbReference>
<gene>
    <name evidence="1" type="ORF">SU60_01580</name>
</gene>
<sequence>MNLEVINHLIDNEHYIMEKAADCGLDGSISLIVAQILRGNNGELSSIKGKQIYHYENVIRPLLEEVVCEGPIGFVEDEDGNYESSCINGGIVDDESLYQAYLEEDFKCQTCRYDAEKMH</sequence>
<dbReference type="Proteomes" id="UP000031977">
    <property type="component" value="Unassembled WGS sequence"/>
</dbReference>
<dbReference type="AlphaFoldDB" id="A0A0C3HW42"/>
<comment type="caution">
    <text evidence="1">The sequence shown here is derived from an EMBL/GenBank/DDBJ whole genome shotgun (WGS) entry which is preliminary data.</text>
</comment>
<dbReference type="OrthoDB" id="8687189at2"/>
<protein>
    <submittedName>
        <fullName evidence="1">Uncharacterized protein</fullName>
    </submittedName>
</protein>
<reference evidence="1 2" key="1">
    <citation type="submission" date="2015-01" db="EMBL/GenBank/DDBJ databases">
        <title>Draft genome of Vibrio mytili type strain CAIM 528.</title>
        <authorList>
            <person name="Gonzalez-Castillo A."/>
            <person name="Gomez-Gil B."/>
            <person name="Enciso-Ibarra J."/>
        </authorList>
    </citation>
    <scope>NUCLEOTIDE SEQUENCE [LARGE SCALE GENOMIC DNA]</scope>
    <source>
        <strain evidence="1 2">CAIM 528</strain>
    </source>
</reference>
<evidence type="ECO:0000313" key="2">
    <source>
        <dbReference type="Proteomes" id="UP000031977"/>
    </source>
</evidence>
<name>A0A0C3HW42_9VIBR</name>
<dbReference type="EMBL" id="JXOK01000004">
    <property type="protein sequence ID" value="KIN12491.1"/>
    <property type="molecule type" value="Genomic_DNA"/>
</dbReference>
<proteinExistence type="predicted"/>